<evidence type="ECO:0000256" key="2">
    <source>
        <dbReference type="ARBA" id="ARBA00022857"/>
    </source>
</evidence>
<sequence>MARNIVYLLTGANRGIGKGIVSEILLRPSVTVVATVRKPDAYGAALSALPTGAGSKIVMVGLDSANEAYSYESLPTRLAALGVDALDVVIANAGTSAGFKSIADTDPTDVLSDIEVNAVGPLRLFKTLRPLLIKNADGQKKFVVLGTAVATFNFLGAANFPSTGYGMSKVALHWFAAKAAVEFKSEGLKIGILHPGWVQTEFGQALADSVGVAGPPTTLEHSVKTTLQRIDELNEETSGKLFDNEGKLLPW</sequence>
<evidence type="ECO:0000256" key="3">
    <source>
        <dbReference type="ARBA" id="ARBA00023002"/>
    </source>
</evidence>
<reference evidence="4" key="1">
    <citation type="submission" date="2022-07" db="EMBL/GenBank/DDBJ databases">
        <title>Fungi with potential for degradation of polypropylene.</title>
        <authorList>
            <person name="Gostincar C."/>
        </authorList>
    </citation>
    <scope>NUCLEOTIDE SEQUENCE</scope>
    <source>
        <strain evidence="4">EXF-13308</strain>
    </source>
</reference>
<gene>
    <name evidence="4" type="ORF">NKR23_g151</name>
</gene>
<dbReference type="InterPro" id="IPR036291">
    <property type="entry name" value="NAD(P)-bd_dom_sf"/>
</dbReference>
<keyword evidence="3" id="KW-0560">Oxidoreductase</keyword>
<dbReference type="AlphaFoldDB" id="A0AA38VX85"/>
<dbReference type="GO" id="GO:0005737">
    <property type="term" value="C:cytoplasm"/>
    <property type="evidence" value="ECO:0007669"/>
    <property type="project" value="TreeGrafter"/>
</dbReference>
<proteinExistence type="inferred from homology"/>
<dbReference type="InterPro" id="IPR002347">
    <property type="entry name" value="SDR_fam"/>
</dbReference>
<dbReference type="Proteomes" id="UP001174694">
    <property type="component" value="Unassembled WGS sequence"/>
</dbReference>
<evidence type="ECO:0000256" key="1">
    <source>
        <dbReference type="ARBA" id="ARBA00006484"/>
    </source>
</evidence>
<dbReference type="CDD" id="cd05325">
    <property type="entry name" value="carb_red_sniffer_like_SDR_c"/>
    <property type="match status" value="1"/>
</dbReference>
<dbReference type="SUPFAM" id="SSF51735">
    <property type="entry name" value="NAD(P)-binding Rossmann-fold domains"/>
    <property type="match status" value="1"/>
</dbReference>
<evidence type="ECO:0008006" key="6">
    <source>
        <dbReference type="Google" id="ProtNLM"/>
    </source>
</evidence>
<dbReference type="PANTHER" id="PTHR43544">
    <property type="entry name" value="SHORT-CHAIN DEHYDROGENASE/REDUCTASE"/>
    <property type="match status" value="1"/>
</dbReference>
<name>A0AA38VX85_9PEZI</name>
<dbReference type="InterPro" id="IPR051468">
    <property type="entry name" value="Fungal_SecMetab_SDRs"/>
</dbReference>
<protein>
    <recommendedName>
        <fullName evidence="6">NAD(P)-binding protein</fullName>
    </recommendedName>
</protein>
<evidence type="ECO:0000313" key="5">
    <source>
        <dbReference type="Proteomes" id="UP001174694"/>
    </source>
</evidence>
<dbReference type="Pfam" id="PF00106">
    <property type="entry name" value="adh_short"/>
    <property type="match status" value="1"/>
</dbReference>
<comment type="similarity">
    <text evidence="1">Belongs to the short-chain dehydrogenases/reductases (SDR) family.</text>
</comment>
<dbReference type="PRINTS" id="PR00081">
    <property type="entry name" value="GDHRDH"/>
</dbReference>
<evidence type="ECO:0000313" key="4">
    <source>
        <dbReference type="EMBL" id="KAJ9157194.1"/>
    </source>
</evidence>
<keyword evidence="2" id="KW-0521">NADP</keyword>
<keyword evidence="5" id="KW-1185">Reference proteome</keyword>
<dbReference type="Gene3D" id="3.40.50.720">
    <property type="entry name" value="NAD(P)-binding Rossmann-like Domain"/>
    <property type="match status" value="1"/>
</dbReference>
<organism evidence="4 5">
    <name type="scientific">Pleurostoma richardsiae</name>
    <dbReference type="NCBI Taxonomy" id="41990"/>
    <lineage>
        <taxon>Eukaryota</taxon>
        <taxon>Fungi</taxon>
        <taxon>Dikarya</taxon>
        <taxon>Ascomycota</taxon>
        <taxon>Pezizomycotina</taxon>
        <taxon>Sordariomycetes</taxon>
        <taxon>Sordariomycetidae</taxon>
        <taxon>Calosphaeriales</taxon>
        <taxon>Pleurostomataceae</taxon>
        <taxon>Pleurostoma</taxon>
    </lineage>
</organism>
<accession>A0AA38VX85</accession>
<dbReference type="EMBL" id="JANBVO010000001">
    <property type="protein sequence ID" value="KAJ9157194.1"/>
    <property type="molecule type" value="Genomic_DNA"/>
</dbReference>
<dbReference type="GO" id="GO:0016491">
    <property type="term" value="F:oxidoreductase activity"/>
    <property type="evidence" value="ECO:0007669"/>
    <property type="project" value="UniProtKB-KW"/>
</dbReference>
<dbReference type="PANTHER" id="PTHR43544:SF7">
    <property type="entry name" value="NADB-LER2"/>
    <property type="match status" value="1"/>
</dbReference>
<comment type="caution">
    <text evidence="4">The sequence shown here is derived from an EMBL/GenBank/DDBJ whole genome shotgun (WGS) entry which is preliminary data.</text>
</comment>